<evidence type="ECO:0000313" key="2">
    <source>
        <dbReference type="Proteomes" id="UP000789920"/>
    </source>
</evidence>
<feature type="non-terminal residue" evidence="1">
    <location>
        <position position="1"/>
    </location>
</feature>
<reference evidence="1" key="1">
    <citation type="submission" date="2021-06" db="EMBL/GenBank/DDBJ databases">
        <authorList>
            <person name="Kallberg Y."/>
            <person name="Tangrot J."/>
            <person name="Rosling A."/>
        </authorList>
    </citation>
    <scope>NUCLEOTIDE SEQUENCE</scope>
    <source>
        <strain evidence="1">MA461A</strain>
    </source>
</reference>
<organism evidence="1 2">
    <name type="scientific">Racocetra persica</name>
    <dbReference type="NCBI Taxonomy" id="160502"/>
    <lineage>
        <taxon>Eukaryota</taxon>
        <taxon>Fungi</taxon>
        <taxon>Fungi incertae sedis</taxon>
        <taxon>Mucoromycota</taxon>
        <taxon>Glomeromycotina</taxon>
        <taxon>Glomeromycetes</taxon>
        <taxon>Diversisporales</taxon>
        <taxon>Gigasporaceae</taxon>
        <taxon>Racocetra</taxon>
    </lineage>
</organism>
<comment type="caution">
    <text evidence="1">The sequence shown here is derived from an EMBL/GenBank/DDBJ whole genome shotgun (WGS) entry which is preliminary data.</text>
</comment>
<dbReference type="EMBL" id="CAJVQC010025597">
    <property type="protein sequence ID" value="CAG8730471.1"/>
    <property type="molecule type" value="Genomic_DNA"/>
</dbReference>
<gene>
    <name evidence="1" type="ORF">RPERSI_LOCUS12106</name>
</gene>
<accession>A0ACA9Q091</accession>
<evidence type="ECO:0000313" key="1">
    <source>
        <dbReference type="EMBL" id="CAG8730471.1"/>
    </source>
</evidence>
<protein>
    <submittedName>
        <fullName evidence="1">5138_t:CDS:1</fullName>
    </submittedName>
</protein>
<keyword evidence="2" id="KW-1185">Reference proteome</keyword>
<dbReference type="Proteomes" id="UP000789920">
    <property type="component" value="Unassembled WGS sequence"/>
</dbReference>
<feature type="non-terminal residue" evidence="1">
    <location>
        <position position="735"/>
    </location>
</feature>
<sequence length="735" mass="86717">FEDGNIIFGNDDSSDFITFEINNNESNQSIVHNQIAPFPNPYTLSYKLINNQQDLVLINVEKIEIWIRDKNSINGINLRYQWNNVEWEDTYRKFKEENLDFNKDFITQHYTQLFNKILNNEFSDSNSSIPLTRFIPTESNNDFRNIPLVNDIINDTKALSKFISETSSEKADYRRMKQIVPRIIKDADKFSNFGLEILKVAIDKKYDDIIQQVIDEIIKSTLIDSKNNDYMRLLNPLQTNCSYMMTLLPFISLNFLELCKIYPDFIIKYISYTSIILSPYCDSFVNSTNTSLYSYKDICIKKSNSINGYFKSISSSFKSLTQNLKNQEEIPTISFIVPFPKISVYRDETENNHKDGHKDDSKKKDQATNNNYIDPPINIWNKFLYVPKSILFCNIDSNKFYNWWNFVAIIDFKWRTFGWIYYYLIWFLYTVFYICYSLASMLESNSITDIQRQSLFIITIIFGIKFFIAEILQYIWIRKNYFTDLWNFFAFHFILRSTNNNDNNPWNLASRYYFANSNEIINNTTLVQPPNSNTNLFDRFSTSLFAVYKMITGDYGALSSWTYQENPLMSLLLVTFTIFTVIYLLNLFIGLLNIAIGKYNKEEEYLLQKARIIMEIELLYMLPSLKHNKEWFPDWIYYDMPVTKIRNLFNAIENDKTIFNYNSPAISADLRDLVELKDKINEAQKNNQIDDLKQQMNQFQQQLGAIIQQMNQQIATTNQQLGVLTQQIGIANQQI</sequence>
<name>A0ACA9Q091_9GLOM</name>
<proteinExistence type="predicted"/>